<feature type="region of interest" description="Disordered" evidence="16">
    <location>
        <begin position="631"/>
        <end position="677"/>
    </location>
</feature>
<dbReference type="Pfam" id="PF05199">
    <property type="entry name" value="GMC_oxred_C"/>
    <property type="match status" value="1"/>
</dbReference>
<dbReference type="InterPro" id="IPR003953">
    <property type="entry name" value="FAD-dep_OxRdtase_2_FAD-bd"/>
</dbReference>
<feature type="region of interest" description="Disordered" evidence="16">
    <location>
        <begin position="1"/>
        <end position="24"/>
    </location>
</feature>
<dbReference type="InterPro" id="IPR007867">
    <property type="entry name" value="GMC_OxRtase_C"/>
</dbReference>
<dbReference type="InterPro" id="IPR036188">
    <property type="entry name" value="FAD/NAD-bd_sf"/>
</dbReference>
<dbReference type="Proteomes" id="UP001448614">
    <property type="component" value="Unassembled WGS sequence"/>
</dbReference>
<comment type="cofactor">
    <cofactor evidence="1">
        <name>FAD</name>
        <dbReference type="ChEBI" id="CHEBI:57692"/>
    </cofactor>
</comment>
<keyword evidence="4" id="KW-0285">Flavoprotein</keyword>
<dbReference type="RefSeq" id="WP_347781566.1">
    <property type="nucleotide sequence ID" value="NZ_JBBMFV010000002.1"/>
</dbReference>
<evidence type="ECO:0000256" key="3">
    <source>
        <dbReference type="ARBA" id="ARBA00022548"/>
    </source>
</evidence>
<feature type="compositionally biased region" description="Low complexity" evidence="16">
    <location>
        <begin position="821"/>
        <end position="830"/>
    </location>
</feature>
<evidence type="ECO:0000259" key="18">
    <source>
        <dbReference type="Pfam" id="PF05199"/>
    </source>
</evidence>
<feature type="region of interest" description="Disordered" evidence="16">
    <location>
        <begin position="821"/>
        <end position="854"/>
    </location>
</feature>
<evidence type="ECO:0000313" key="20">
    <source>
        <dbReference type="Proteomes" id="UP001448614"/>
    </source>
</evidence>
<evidence type="ECO:0000256" key="12">
    <source>
        <dbReference type="ARBA" id="ARBA00049645"/>
    </source>
</evidence>
<keyword evidence="10" id="KW-0413">Isomerase</keyword>
<evidence type="ECO:0000256" key="6">
    <source>
        <dbReference type="ARBA" id="ARBA00023002"/>
    </source>
</evidence>
<keyword evidence="9" id="KW-0753">Steroid metabolism</keyword>
<keyword evidence="6" id="KW-0560">Oxidoreductase</keyword>
<dbReference type="PANTHER" id="PTHR47470:SF1">
    <property type="entry name" value="FAD-DEPENDENT OXIDOREDUCTASE 2 FAD BINDING DOMAIN-CONTAINING PROTEIN"/>
    <property type="match status" value="1"/>
</dbReference>
<reference evidence="19 20" key="1">
    <citation type="journal article" date="2024" name="Appl. Microbiol. Biotechnol.">
        <title>Biosynthetic gene clusters with biotechnological applications in novel Antarctic isolates from Actinomycetota.</title>
        <authorList>
            <person name="Bruna P."/>
            <person name="Nunez-Montero K."/>
            <person name="Contreras M.J."/>
            <person name="Leal K."/>
            <person name="Garcia M."/>
            <person name="Abanto M."/>
            <person name="Barrientos L."/>
        </authorList>
    </citation>
    <scope>NUCLEOTIDE SEQUENCE [LARGE SCALE GENOMIC DNA]</scope>
    <source>
        <strain evidence="19 20">Se16.17</strain>
    </source>
</reference>
<comment type="caution">
    <text evidence="19">The sequence shown here is derived from an EMBL/GenBank/DDBJ whole genome shotgun (WGS) entry which is preliminary data.</text>
</comment>
<feature type="domain" description="Glucose-methanol-choline oxidoreductase C-terminal" evidence="18">
    <location>
        <begin position="519"/>
        <end position="576"/>
    </location>
</feature>
<evidence type="ECO:0000256" key="15">
    <source>
        <dbReference type="ARBA" id="ARBA00049778"/>
    </source>
</evidence>
<feature type="compositionally biased region" description="Basic and acidic residues" evidence="16">
    <location>
        <begin position="636"/>
        <end position="646"/>
    </location>
</feature>
<dbReference type="Pfam" id="PF00890">
    <property type="entry name" value="FAD_binding_2"/>
    <property type="match status" value="1"/>
</dbReference>
<feature type="domain" description="FAD-dependent oxidoreductase 2 FAD-binding" evidence="17">
    <location>
        <begin position="31"/>
        <end position="63"/>
    </location>
</feature>
<name>A0ABV0GM38_PAENI</name>
<sequence length="921" mass="97322">MGRLGTGNSGAAGPEPASDQARRRDGIEKVDAVVVGSGFGGSVAALRLAEAGQSVVLMERGKPYPPGSFARSPSEMGRNFWDPDRGLYGLFDAWTFRGTEGLVSSGLGGGSLIYANVLLRKDEKWFVNESPIPGGGYENWPFTRADLDPHYDAAEAMLQPVPYPYMDTAKTLAMEKSAANLGLSITRPPIAVTFSAAPGTEPRTNHALPLPGYGSIHGPATVRTTCTLSGECDIGCNAGAKNTLDHNYISAAAFKGADVRTFHDVRGIRPLNPGSPGGGYEVRYVVHHPDHHGELLTERIIHCRRLMLGAGTFGTNFLLLRNRGSLPALSDALGTRFSGNGDLLTFIMGAKTPPANGSRPGVRNLAGSRGPVITTAIRVPDSHDDDGDGRGYYVEDAGYPAFMNWLIETAQLGTTIKRTAKVAGQLFKDRLFDAGRSNVSADLAAAVGDGRLSSSSVPMLGMGRDVPDGVMTLRDGRLAIAWTMATSKEYFGRVRETMESISKDLDGDFIDNPLWWAKRVITVHPIGGAPSGRHPGEAVCDSYGEVFGYPGLFVVDGAAMPGPVGANPSLTIAAFAERTCAHIIGNAGEPGRRGIRPADAAGSGGSGEKVAVQQEAAGAVVDVAASAPRALAPDATKGKTAPEEKPASAVSEVPEASQVRSRGLGRPGTPGVSGKEATSVRFTEQMHGWFSPGIADPEKGRSLGRDRSRKIMFELTIIAEDIEAFASDPNHPARAEGYVLADYFGGRMPVERGWFNLFVQETADAAAPARRMLYRLWLRDPGGTPFTFTGHKLIRNEAGFDLWADTTTLYATILRGHVPPDGAPLDAVPPDAAPPDPGTQDAPPPDAAQPTAGGAAQAGVVGAGILYIRPLDFAKQLTTFRAEGPAPAAGLVTFGKLFAGELWQVYGRRPRGVPLPFTSKR</sequence>
<comment type="pathway">
    <text evidence="12">Steroid metabolism; cholesterol degradation.</text>
</comment>
<proteinExistence type="inferred from homology"/>
<dbReference type="PANTHER" id="PTHR47470">
    <property type="entry name" value="CHOLESTEROL OXIDASE"/>
    <property type="match status" value="1"/>
</dbReference>
<evidence type="ECO:0000256" key="11">
    <source>
        <dbReference type="ARBA" id="ARBA00038856"/>
    </source>
</evidence>
<dbReference type="Gene3D" id="3.50.50.60">
    <property type="entry name" value="FAD/NAD(P)-binding domain"/>
    <property type="match status" value="3"/>
</dbReference>
<evidence type="ECO:0000256" key="10">
    <source>
        <dbReference type="ARBA" id="ARBA00023235"/>
    </source>
</evidence>
<evidence type="ECO:0000256" key="1">
    <source>
        <dbReference type="ARBA" id="ARBA00001974"/>
    </source>
</evidence>
<keyword evidence="7" id="KW-0443">Lipid metabolism</keyword>
<dbReference type="InterPro" id="IPR052542">
    <property type="entry name" value="Cholesterol_Oxidase"/>
</dbReference>
<protein>
    <recommendedName>
        <fullName evidence="14">Cholesterol oxidase</fullName>
        <ecNumber evidence="13">1.1.3.6</ecNumber>
        <ecNumber evidence="11">5.3.3.1</ecNumber>
    </recommendedName>
    <alternativeName>
        <fullName evidence="15">Cholesterol isomerase</fullName>
    </alternativeName>
</protein>
<evidence type="ECO:0000256" key="4">
    <source>
        <dbReference type="ARBA" id="ARBA00022630"/>
    </source>
</evidence>
<evidence type="ECO:0000256" key="2">
    <source>
        <dbReference type="ARBA" id="ARBA00010790"/>
    </source>
</evidence>
<organism evidence="19 20">
    <name type="scientific">Paenarthrobacter nicotinovorans</name>
    <name type="common">Arthrobacter nicotinovorans</name>
    <dbReference type="NCBI Taxonomy" id="29320"/>
    <lineage>
        <taxon>Bacteria</taxon>
        <taxon>Bacillati</taxon>
        <taxon>Actinomycetota</taxon>
        <taxon>Actinomycetes</taxon>
        <taxon>Micrococcales</taxon>
        <taxon>Micrococcaceae</taxon>
        <taxon>Paenarthrobacter</taxon>
    </lineage>
</organism>
<evidence type="ECO:0000259" key="17">
    <source>
        <dbReference type="Pfam" id="PF00890"/>
    </source>
</evidence>
<dbReference type="SUPFAM" id="SSF51905">
    <property type="entry name" value="FAD/NAD(P)-binding domain"/>
    <property type="match status" value="1"/>
</dbReference>
<evidence type="ECO:0000313" key="19">
    <source>
        <dbReference type="EMBL" id="MEO3939589.1"/>
    </source>
</evidence>
<gene>
    <name evidence="19" type="ORF">V3C41_00730</name>
</gene>
<dbReference type="EC" id="1.1.3.6" evidence="13"/>
<keyword evidence="5" id="KW-0274">FAD</keyword>
<keyword evidence="20" id="KW-1185">Reference proteome</keyword>
<evidence type="ECO:0000256" key="16">
    <source>
        <dbReference type="SAM" id="MobiDB-lite"/>
    </source>
</evidence>
<evidence type="ECO:0000256" key="5">
    <source>
        <dbReference type="ARBA" id="ARBA00022827"/>
    </source>
</evidence>
<dbReference type="EMBL" id="JBBMFV010000002">
    <property type="protein sequence ID" value="MEO3939589.1"/>
    <property type="molecule type" value="Genomic_DNA"/>
</dbReference>
<feature type="region of interest" description="Disordered" evidence="16">
    <location>
        <begin position="588"/>
        <end position="607"/>
    </location>
</feature>
<evidence type="ECO:0000256" key="14">
    <source>
        <dbReference type="ARBA" id="ARBA00049744"/>
    </source>
</evidence>
<keyword evidence="8" id="KW-1207">Sterol metabolism</keyword>
<accession>A0ABV0GM38</accession>
<feature type="compositionally biased region" description="Gly residues" evidence="16">
    <location>
        <begin position="1"/>
        <end position="10"/>
    </location>
</feature>
<comment type="similarity">
    <text evidence="2">Belongs to the GMC oxidoreductase family.</text>
</comment>
<feature type="compositionally biased region" description="Pro residues" evidence="16">
    <location>
        <begin position="831"/>
        <end position="847"/>
    </location>
</feature>
<evidence type="ECO:0000256" key="9">
    <source>
        <dbReference type="ARBA" id="ARBA00023221"/>
    </source>
</evidence>
<dbReference type="EC" id="5.3.3.1" evidence="11"/>
<evidence type="ECO:0000256" key="8">
    <source>
        <dbReference type="ARBA" id="ARBA00023166"/>
    </source>
</evidence>
<keyword evidence="3" id="KW-0153">Cholesterol metabolism</keyword>
<evidence type="ECO:0000256" key="7">
    <source>
        <dbReference type="ARBA" id="ARBA00023098"/>
    </source>
</evidence>
<evidence type="ECO:0000256" key="13">
    <source>
        <dbReference type="ARBA" id="ARBA00049723"/>
    </source>
</evidence>